<name>A0ABT1M4N5_9MYCO</name>
<organism evidence="1 2">
    <name type="scientific">Mycolicibacterium arenosum</name>
    <dbReference type="NCBI Taxonomy" id="2952157"/>
    <lineage>
        <taxon>Bacteria</taxon>
        <taxon>Bacillati</taxon>
        <taxon>Actinomycetota</taxon>
        <taxon>Actinomycetes</taxon>
        <taxon>Mycobacteriales</taxon>
        <taxon>Mycobacteriaceae</taxon>
        <taxon>Mycolicibacterium</taxon>
    </lineage>
</organism>
<evidence type="ECO:0000313" key="2">
    <source>
        <dbReference type="Proteomes" id="UP001651690"/>
    </source>
</evidence>
<protein>
    <submittedName>
        <fullName evidence="1">DGQHR domain-containing protein</fullName>
    </submittedName>
</protein>
<dbReference type="InterPro" id="IPR017601">
    <property type="entry name" value="DGQHR-contain_dom"/>
</dbReference>
<accession>A0ABT1M4N5</accession>
<dbReference type="NCBIfam" id="TIGR03187">
    <property type="entry name" value="DGQHR"/>
    <property type="match status" value="1"/>
</dbReference>
<gene>
    <name evidence="1" type="ORF">NM203_17930</name>
</gene>
<proteinExistence type="predicted"/>
<evidence type="ECO:0000313" key="1">
    <source>
        <dbReference type="EMBL" id="MCP9274071.1"/>
    </source>
</evidence>
<dbReference type="RefSeq" id="WP_255061418.1">
    <property type="nucleotide sequence ID" value="NZ_JANDBD010000007.1"/>
</dbReference>
<dbReference type="EMBL" id="JANDBD010000007">
    <property type="protein sequence ID" value="MCP9274071.1"/>
    <property type="molecule type" value="Genomic_DNA"/>
</dbReference>
<comment type="caution">
    <text evidence="1">The sequence shown here is derived from an EMBL/GenBank/DDBJ whole genome shotgun (WGS) entry which is preliminary data.</text>
</comment>
<sequence>MREYLLANLSDEERAYAASLREGQTVTQDQFTRQVFSNLKDPLLSASDLAELWGPGASEQGFVDALVTLVDEGVLDTSNKTQRPFDEQGVKLFRRASGEFEYLILNAIESQSPDGVSRYQFSIEGRLIRHFARIDRLDALAGSGNQRAEIKAHVLRIRDSVLSGSHIPNSVLLVLASSATQFVDPGDEIPPDLPASFVVVRALEDFQEVALGQGDLVQRARVVELRIPWRGASFDEEKSILLVDGQQRTAAVSLISPDEIPFIDIGVSALVSTEEEAKRVFQVANETVKISTDFSKALLASMSDAPGYLKDEQVTAEIVRRLSLEDKESPLYQLVKYPNTKVDSPIIAYNSMFGVAKIFRSSLPEDIANDPAQLTPVIARAFVTVRDVWPTAWGKKPKDSRLMHGAGLRAITQVVIDKLQNYLSDGYELSGDEVWSKLEISLRRLAEKVIWAQEEFTQGTSTQKTIYIDEISKRQNTSQDISALTAFLTRTSVDLDMKAARKK</sequence>
<dbReference type="Proteomes" id="UP001651690">
    <property type="component" value="Unassembled WGS sequence"/>
</dbReference>
<keyword evidence="2" id="KW-1185">Reference proteome</keyword>
<reference evidence="1 2" key="1">
    <citation type="submission" date="2022-06" db="EMBL/GenBank/DDBJ databases">
        <title>Mycolicibacterium sp. CAU 1645 isolated from seawater.</title>
        <authorList>
            <person name="Kim W."/>
        </authorList>
    </citation>
    <scope>NUCLEOTIDE SEQUENCE [LARGE SCALE GENOMIC DNA]</scope>
    <source>
        <strain evidence="1 2">CAU 1645</strain>
    </source>
</reference>